<protein>
    <submittedName>
        <fullName evidence="1">Uncharacterized protein</fullName>
    </submittedName>
</protein>
<evidence type="ECO:0000313" key="1">
    <source>
        <dbReference type="EMBL" id="PWR08566.1"/>
    </source>
</evidence>
<dbReference type="EMBL" id="QGKR01000196">
    <property type="protein sequence ID" value="PWR08566.1"/>
    <property type="molecule type" value="Genomic_DNA"/>
</dbReference>
<dbReference type="AlphaFoldDB" id="A0A317D490"/>
<reference evidence="1 2" key="1">
    <citation type="submission" date="2018-05" db="EMBL/GenBank/DDBJ databases">
        <title>Micromonospora atacamensis sp. nov., a novel actinobacteria isolated from high altitude Atacama Desert soil.</title>
        <authorList>
            <person name="Carro L."/>
            <person name="Golinska P."/>
            <person name="Klenk H.-P."/>
            <person name="Goodfellow M."/>
        </authorList>
    </citation>
    <scope>NUCLEOTIDE SEQUENCE [LARGE SCALE GENOMIC DNA]</scope>
    <source>
        <strain evidence="1 2">5R2A7</strain>
    </source>
</reference>
<gene>
    <name evidence="1" type="ORF">DKT68_15225</name>
</gene>
<evidence type="ECO:0000313" key="2">
    <source>
        <dbReference type="Proteomes" id="UP000245410"/>
    </source>
</evidence>
<dbReference type="Proteomes" id="UP000245410">
    <property type="component" value="Unassembled WGS sequence"/>
</dbReference>
<comment type="caution">
    <text evidence="1">The sequence shown here is derived from an EMBL/GenBank/DDBJ whole genome shotgun (WGS) entry which is preliminary data.</text>
</comment>
<organism evidence="1 2">
    <name type="scientific">Micromonospora acroterricola</name>
    <dbReference type="NCBI Taxonomy" id="2202421"/>
    <lineage>
        <taxon>Bacteria</taxon>
        <taxon>Bacillati</taxon>
        <taxon>Actinomycetota</taxon>
        <taxon>Actinomycetes</taxon>
        <taxon>Micromonosporales</taxon>
        <taxon>Micromonosporaceae</taxon>
        <taxon>Micromonospora</taxon>
    </lineage>
</organism>
<proteinExistence type="predicted"/>
<accession>A0A317D490</accession>
<sequence>MRLLTPATGVVLVAFAAAVAVSWTAFVSRVTHNPEPIVGRPTFSVAGAIRLQPGDFERHGQTCQGTKLTGDSQVIVTDSAGASLTYAPLAAGRLRDGACELPFTLVIPAGEGPYGLDIPTVGLMPYTEQELTDLIDITFG</sequence>
<keyword evidence="2" id="KW-1185">Reference proteome</keyword>
<name>A0A317D490_9ACTN</name>